<feature type="chain" id="PRO_5024414321" description="Lipocalin-like domain-containing protein" evidence="1">
    <location>
        <begin position="23"/>
        <end position="133"/>
    </location>
</feature>
<evidence type="ECO:0000313" key="3">
    <source>
        <dbReference type="Proteomes" id="UP000323632"/>
    </source>
</evidence>
<organism evidence="2 3">
    <name type="scientific">Taibaiella lutea</name>
    <dbReference type="NCBI Taxonomy" id="2608001"/>
    <lineage>
        <taxon>Bacteria</taxon>
        <taxon>Pseudomonadati</taxon>
        <taxon>Bacteroidota</taxon>
        <taxon>Chitinophagia</taxon>
        <taxon>Chitinophagales</taxon>
        <taxon>Chitinophagaceae</taxon>
        <taxon>Taibaiella</taxon>
    </lineage>
</organism>
<accession>A0A5M6CR45</accession>
<dbReference type="Proteomes" id="UP000323632">
    <property type="component" value="Unassembled WGS sequence"/>
</dbReference>
<proteinExistence type="predicted"/>
<comment type="caution">
    <text evidence="2">The sequence shown here is derived from an EMBL/GenBank/DDBJ whole genome shotgun (WGS) entry which is preliminary data.</text>
</comment>
<evidence type="ECO:0000313" key="2">
    <source>
        <dbReference type="EMBL" id="KAA5536422.1"/>
    </source>
</evidence>
<name>A0A5M6CR45_9BACT</name>
<evidence type="ECO:0000256" key="1">
    <source>
        <dbReference type="SAM" id="SignalP"/>
    </source>
</evidence>
<dbReference type="AlphaFoldDB" id="A0A5M6CR45"/>
<evidence type="ECO:0008006" key="4">
    <source>
        <dbReference type="Google" id="ProtNLM"/>
    </source>
</evidence>
<protein>
    <recommendedName>
        <fullName evidence="4">Lipocalin-like domain-containing protein</fullName>
    </recommendedName>
</protein>
<gene>
    <name evidence="2" type="ORF">F0919_01780</name>
</gene>
<feature type="signal peptide" evidence="1">
    <location>
        <begin position="1"/>
        <end position="22"/>
    </location>
</feature>
<keyword evidence="3" id="KW-1185">Reference proteome</keyword>
<dbReference type="RefSeq" id="WP_150030993.1">
    <property type="nucleotide sequence ID" value="NZ_VWSH01000001.1"/>
</dbReference>
<dbReference type="EMBL" id="VWSH01000001">
    <property type="protein sequence ID" value="KAA5536422.1"/>
    <property type="molecule type" value="Genomic_DNA"/>
</dbReference>
<keyword evidence="1" id="KW-0732">Signal</keyword>
<reference evidence="2 3" key="1">
    <citation type="submission" date="2019-09" db="EMBL/GenBank/DDBJ databases">
        <title>Genome sequence and assembly of Taibaiella sp.</title>
        <authorList>
            <person name="Chhetri G."/>
        </authorList>
    </citation>
    <scope>NUCLEOTIDE SEQUENCE [LARGE SCALE GENOMIC DNA]</scope>
    <source>
        <strain evidence="2 3">KVB11</strain>
    </source>
</reference>
<sequence>MKKLFYCSVVLLLVSVTLFAQKKSVSKRNLPPFLAGTWIWKEVDSTFGHETVIELLFTNEYNWKLGRSIDDGAVEYEDMGSFKVVNDSLLIISSVKEGRKEHPKPLKLLFLNKDTLKLPIGYEQNGTLYTRKY</sequence>